<dbReference type="OrthoDB" id="9782889at2"/>
<dbReference type="Proteomes" id="UP000254808">
    <property type="component" value="Chromosome"/>
</dbReference>
<dbReference type="KEGG" id="cprv:CYPRO_3267"/>
<dbReference type="EMBL" id="CP027806">
    <property type="protein sequence ID" value="AXJ02500.1"/>
    <property type="molecule type" value="Genomic_DNA"/>
</dbReference>
<sequence>MKKFFSLLLVAILIAAGCSDNPLSNMGFPGMGNYSYQVENELRNWDLVVMDFGEFGPRRAQIYRYKLPDTENREVLADSVFGFYEIKASHDGRYIAYLRDNSPEGAIEHVQKIAIYDLKDNIELKTDVDDIVYHSFTMAWSPNENNLLITNRAPGVEKTTMRILSVETMQVDEILEKSSILYPEWSSDGTHISFMEYQSFDVGDSALGNIVDVSTGAVTTITDGLLLFSNLKWSGKGNRLFFVEIFDERFYLSSISPDGSDVARLIKGRVFEPDDHGSFPGIIGPLPVHDRSVSVYPNGDYLNVHNFGFISDNSSYRVLVDVNNQRVNRFLRDFVYHSNVLYAPDGRLSYKRGKYEQETFPHVYVSLPNGNQLTQLIRTLASGGEVLVPKF</sequence>
<accession>A0A345UPU8</accession>
<keyword evidence="3" id="KW-1185">Reference proteome</keyword>
<evidence type="ECO:0000256" key="1">
    <source>
        <dbReference type="SAM" id="SignalP"/>
    </source>
</evidence>
<dbReference type="InterPro" id="IPR011042">
    <property type="entry name" value="6-blade_b-propeller_TolB-like"/>
</dbReference>
<dbReference type="RefSeq" id="WP_124245649.1">
    <property type="nucleotide sequence ID" value="NZ_CP027806.1"/>
</dbReference>
<dbReference type="SUPFAM" id="SSF82171">
    <property type="entry name" value="DPP6 N-terminal domain-like"/>
    <property type="match status" value="1"/>
</dbReference>
<gene>
    <name evidence="2" type="ORF">CYPRO_3267</name>
</gene>
<dbReference type="PANTHER" id="PTHR36842:SF1">
    <property type="entry name" value="PROTEIN TOLB"/>
    <property type="match status" value="1"/>
</dbReference>
<evidence type="ECO:0000313" key="3">
    <source>
        <dbReference type="Proteomes" id="UP000254808"/>
    </source>
</evidence>
<dbReference type="AlphaFoldDB" id="A0A345UPU8"/>
<dbReference type="PROSITE" id="PS51257">
    <property type="entry name" value="PROKAR_LIPOPROTEIN"/>
    <property type="match status" value="1"/>
</dbReference>
<protein>
    <recommendedName>
        <fullName evidence="4">WD40-like Beta Propeller Repeat</fullName>
    </recommendedName>
</protein>
<dbReference type="PANTHER" id="PTHR36842">
    <property type="entry name" value="PROTEIN TOLB HOMOLOG"/>
    <property type="match status" value="1"/>
</dbReference>
<reference evidence="2 3" key="1">
    <citation type="submission" date="2018-03" db="EMBL/GenBank/DDBJ databases">
        <title>Phenotypic and genomic properties of Cyclonatronum proteinivorum gen. nov., sp. nov., a haloalkaliphilic bacteroidete from soda lakes possessing Na+-translocating rhodopsin.</title>
        <authorList>
            <person name="Toshchakov S.V."/>
            <person name="Korzhenkov A."/>
            <person name="Samarov N.I."/>
            <person name="Kublanov I.V."/>
            <person name="Muntyan M.S."/>
            <person name="Sorokin D.Y."/>
        </authorList>
    </citation>
    <scope>NUCLEOTIDE SEQUENCE [LARGE SCALE GENOMIC DNA]</scope>
    <source>
        <strain evidence="2 3">Omega</strain>
    </source>
</reference>
<name>A0A345UPU8_9BACT</name>
<proteinExistence type="predicted"/>
<keyword evidence="1" id="KW-0732">Signal</keyword>
<organism evidence="2 3">
    <name type="scientific">Cyclonatronum proteinivorum</name>
    <dbReference type="NCBI Taxonomy" id="1457365"/>
    <lineage>
        <taxon>Bacteria</taxon>
        <taxon>Pseudomonadati</taxon>
        <taxon>Balneolota</taxon>
        <taxon>Balneolia</taxon>
        <taxon>Balneolales</taxon>
        <taxon>Cyclonatronaceae</taxon>
        <taxon>Cyclonatronum</taxon>
    </lineage>
</organism>
<evidence type="ECO:0000313" key="2">
    <source>
        <dbReference type="EMBL" id="AXJ02500.1"/>
    </source>
</evidence>
<feature type="signal peptide" evidence="1">
    <location>
        <begin position="1"/>
        <end position="20"/>
    </location>
</feature>
<evidence type="ECO:0008006" key="4">
    <source>
        <dbReference type="Google" id="ProtNLM"/>
    </source>
</evidence>
<dbReference type="Gene3D" id="2.120.10.30">
    <property type="entry name" value="TolB, C-terminal domain"/>
    <property type="match status" value="1"/>
</dbReference>
<feature type="chain" id="PRO_5016740329" description="WD40-like Beta Propeller Repeat" evidence="1">
    <location>
        <begin position="21"/>
        <end position="391"/>
    </location>
</feature>